<feature type="non-terminal residue" evidence="2">
    <location>
        <position position="665"/>
    </location>
</feature>
<feature type="compositionally biased region" description="Basic and acidic residues" evidence="1">
    <location>
        <begin position="150"/>
        <end position="164"/>
    </location>
</feature>
<feature type="compositionally biased region" description="Low complexity" evidence="1">
    <location>
        <begin position="291"/>
        <end position="300"/>
    </location>
</feature>
<feature type="compositionally biased region" description="Basic and acidic residues" evidence="1">
    <location>
        <begin position="364"/>
        <end position="373"/>
    </location>
</feature>
<feature type="compositionally biased region" description="Basic and acidic residues" evidence="1">
    <location>
        <begin position="312"/>
        <end position="331"/>
    </location>
</feature>
<feature type="compositionally biased region" description="Basic and acidic residues" evidence="1">
    <location>
        <begin position="568"/>
        <end position="599"/>
    </location>
</feature>
<evidence type="ECO:0000256" key="1">
    <source>
        <dbReference type="SAM" id="MobiDB-lite"/>
    </source>
</evidence>
<evidence type="ECO:0000313" key="2">
    <source>
        <dbReference type="EMBL" id="RUS71398.1"/>
    </source>
</evidence>
<sequence length="665" mass="67666">MADPTSAIGESSGEALAEKPEVPDCPTCDTFEPQAWRKSLCRNCFHALEEHVDDLLAADARVAAGEMTAGQAAQDGQSAQRSTRAASSEPKDAPKTAPKPGVKSKAKKTPTNDTKDSPLSTSSTPSSSTSSLSSSSSLTAASTGSSAPKSAREKFLEKVSKTSEKPTGVAGKGVKTPGTQNVSEKKVGKGETKNSSNTPAVNVSSKSSPKSTQASSSSPSSSSTSLASSKLGISPSVSDASKTTTTASPSSSSQRVSRLKETTSLMESKLSSSKPGLGQTKSQEVRIPGGSASSLSSKLSVFADKSGTSSDNSKKSQDSKLTSRKDTDSPKSKLSPSANLASKQAAESKESNIASKFAKFGGGKLKDVSKTSEENQAGKLSGGLQGKRQLGNTDESSKNSPNLNKGATLEKNKTSVNRPTLSASKQAKDTQSNKPDISPGTAQDTTLNTKKDTADSNQEKNQTAGKKTVTQDKSVGKSNTKPDSVPGTSPGVNNRSKENTVQPGSQKLEGEEGEGGGGGGGGGGTGGGGGEKPSQATSTSRSVTGKHHTLPTSGADNSSPKLISTSASEDKGLQESKEKGAGPDKKPAEAGRCEDKNAISKDSTGIDQRNKHSTATGLTSTSLGSVGSGEQSLEPPARNGSRKPSDLSLDITANGNKSDGSVRST</sequence>
<feature type="compositionally biased region" description="Polar residues" evidence="1">
    <location>
        <begin position="193"/>
        <end position="203"/>
    </location>
</feature>
<gene>
    <name evidence="2" type="ORF">EGW08_020839</name>
</gene>
<proteinExistence type="predicted"/>
<dbReference type="AlphaFoldDB" id="A0A3S1H3C0"/>
<feature type="compositionally biased region" description="Low complexity" evidence="1">
    <location>
        <begin position="117"/>
        <end position="148"/>
    </location>
</feature>
<feature type="compositionally biased region" description="Polar residues" evidence="1">
    <location>
        <begin position="534"/>
        <end position="543"/>
    </location>
</feature>
<feature type="compositionally biased region" description="Gly residues" evidence="1">
    <location>
        <begin position="515"/>
        <end position="531"/>
    </location>
</feature>
<accession>A0A3S1H3C0</accession>
<feature type="region of interest" description="Disordered" evidence="1">
    <location>
        <begin position="1"/>
        <end position="26"/>
    </location>
</feature>
<feature type="compositionally biased region" description="Polar residues" evidence="1">
    <location>
        <begin position="390"/>
        <end position="405"/>
    </location>
</feature>
<comment type="caution">
    <text evidence="2">The sequence shown here is derived from an EMBL/GenBank/DDBJ whole genome shotgun (WGS) entry which is preliminary data.</text>
</comment>
<dbReference type="EMBL" id="RQTK01001220">
    <property type="protein sequence ID" value="RUS71398.1"/>
    <property type="molecule type" value="Genomic_DNA"/>
</dbReference>
<feature type="compositionally biased region" description="Polar residues" evidence="1">
    <location>
        <begin position="414"/>
        <end position="448"/>
    </location>
</feature>
<dbReference type="Proteomes" id="UP000271974">
    <property type="component" value="Unassembled WGS sequence"/>
</dbReference>
<feature type="compositionally biased region" description="Polar residues" evidence="1">
    <location>
        <begin position="471"/>
        <end position="505"/>
    </location>
</feature>
<organism evidence="2 3">
    <name type="scientific">Elysia chlorotica</name>
    <name type="common">Eastern emerald elysia</name>
    <name type="synonym">Sea slug</name>
    <dbReference type="NCBI Taxonomy" id="188477"/>
    <lineage>
        <taxon>Eukaryota</taxon>
        <taxon>Metazoa</taxon>
        <taxon>Spiralia</taxon>
        <taxon>Lophotrochozoa</taxon>
        <taxon>Mollusca</taxon>
        <taxon>Gastropoda</taxon>
        <taxon>Heterobranchia</taxon>
        <taxon>Euthyneura</taxon>
        <taxon>Panpulmonata</taxon>
        <taxon>Sacoglossa</taxon>
        <taxon>Placobranchoidea</taxon>
        <taxon>Plakobranchidae</taxon>
        <taxon>Elysia</taxon>
    </lineage>
</organism>
<reference evidence="2 3" key="1">
    <citation type="submission" date="2019-01" db="EMBL/GenBank/DDBJ databases">
        <title>A draft genome assembly of the solar-powered sea slug Elysia chlorotica.</title>
        <authorList>
            <person name="Cai H."/>
            <person name="Li Q."/>
            <person name="Fang X."/>
            <person name="Li J."/>
            <person name="Curtis N.E."/>
            <person name="Altenburger A."/>
            <person name="Shibata T."/>
            <person name="Feng M."/>
            <person name="Maeda T."/>
            <person name="Schwartz J.A."/>
            <person name="Shigenobu S."/>
            <person name="Lundholm N."/>
            <person name="Nishiyama T."/>
            <person name="Yang H."/>
            <person name="Hasebe M."/>
            <person name="Li S."/>
            <person name="Pierce S.K."/>
            <person name="Wang J."/>
        </authorList>
    </citation>
    <scope>NUCLEOTIDE SEQUENCE [LARGE SCALE GENOMIC DNA]</scope>
    <source>
        <strain evidence="2">EC2010</strain>
        <tissue evidence="2">Whole organism of an adult</tissue>
    </source>
</reference>
<feature type="compositionally biased region" description="Low complexity" evidence="1">
    <location>
        <begin position="67"/>
        <end position="88"/>
    </location>
</feature>
<feature type="compositionally biased region" description="Basic and acidic residues" evidence="1">
    <location>
        <begin position="183"/>
        <end position="192"/>
    </location>
</feature>
<feature type="compositionally biased region" description="Polar residues" evidence="1">
    <location>
        <begin position="262"/>
        <end position="282"/>
    </location>
</feature>
<name>A0A3S1H3C0_ELYCH</name>
<feature type="compositionally biased region" description="Polar residues" evidence="1">
    <location>
        <begin position="651"/>
        <end position="665"/>
    </location>
</feature>
<feature type="compositionally biased region" description="Low complexity" evidence="1">
    <location>
        <begin position="613"/>
        <end position="629"/>
    </location>
</feature>
<feature type="compositionally biased region" description="Basic and acidic residues" evidence="1">
    <location>
        <begin position="449"/>
        <end position="458"/>
    </location>
</feature>
<evidence type="ECO:0000313" key="3">
    <source>
        <dbReference type="Proteomes" id="UP000271974"/>
    </source>
</evidence>
<feature type="compositionally biased region" description="Low complexity" evidence="1">
    <location>
        <begin position="204"/>
        <end position="256"/>
    </location>
</feature>
<feature type="region of interest" description="Disordered" evidence="1">
    <location>
        <begin position="67"/>
        <end position="665"/>
    </location>
</feature>
<feature type="compositionally biased region" description="Polar residues" evidence="1">
    <location>
        <begin position="332"/>
        <end position="342"/>
    </location>
</feature>
<protein>
    <submittedName>
        <fullName evidence="2">Uncharacterized protein</fullName>
    </submittedName>
</protein>
<feature type="compositionally biased region" description="Polar residues" evidence="1">
    <location>
        <begin position="550"/>
        <end position="567"/>
    </location>
</feature>
<keyword evidence="3" id="KW-1185">Reference proteome</keyword>